<comment type="subunit">
    <text evidence="9">Homotrimer.</text>
</comment>
<dbReference type="InterPro" id="IPR023449">
    <property type="entry name" value="BCCT_transptr_CaiT"/>
</dbReference>
<evidence type="ECO:0000256" key="9">
    <source>
        <dbReference type="HAMAP-Rule" id="MF_01049"/>
    </source>
</evidence>
<feature type="transmembrane region" description="Helical" evidence="9">
    <location>
        <begin position="318"/>
        <end position="335"/>
    </location>
</feature>
<comment type="function">
    <text evidence="9">Catalyzes the exchange of L-carnitine for gamma-butyrobetaine.</text>
</comment>
<feature type="transmembrane region" description="Helical" evidence="9">
    <location>
        <begin position="263"/>
        <end position="286"/>
    </location>
</feature>
<dbReference type="EMBL" id="JADWND010000004">
    <property type="protein sequence ID" value="MBJ8381386.1"/>
    <property type="molecule type" value="Genomic_DNA"/>
</dbReference>
<keyword evidence="2 9" id="KW-0813">Transport</keyword>
<feature type="transmembrane region" description="Helical" evidence="9">
    <location>
        <begin position="50"/>
        <end position="71"/>
    </location>
</feature>
<evidence type="ECO:0000313" key="10">
    <source>
        <dbReference type="EMBL" id="MBJ8381386.1"/>
    </source>
</evidence>
<feature type="transmembrane region" description="Helical" evidence="9">
    <location>
        <begin position="12"/>
        <end position="30"/>
    </location>
</feature>
<organism evidence="10 11">
    <name type="scientific">Citrobacter sedlakii</name>
    <dbReference type="NCBI Taxonomy" id="67826"/>
    <lineage>
        <taxon>Bacteria</taxon>
        <taxon>Pseudomonadati</taxon>
        <taxon>Pseudomonadota</taxon>
        <taxon>Gammaproteobacteria</taxon>
        <taxon>Enterobacterales</taxon>
        <taxon>Enterobacteriaceae</taxon>
        <taxon>Citrobacter</taxon>
        <taxon>Citrobacter freundii complex</taxon>
    </lineage>
</organism>
<gene>
    <name evidence="9 10" type="primary">caiT</name>
    <name evidence="10" type="ORF">I6M88_10425</name>
</gene>
<feature type="transmembrane region" description="Helical" evidence="9">
    <location>
        <begin position="233"/>
        <end position="251"/>
    </location>
</feature>
<keyword evidence="6 9" id="KW-0812">Transmembrane</keyword>
<feature type="transmembrane region" description="Helical" evidence="9">
    <location>
        <begin position="406"/>
        <end position="425"/>
    </location>
</feature>
<evidence type="ECO:0000256" key="6">
    <source>
        <dbReference type="ARBA" id="ARBA00022692"/>
    </source>
</evidence>
<dbReference type="Pfam" id="PF02028">
    <property type="entry name" value="BCCT"/>
    <property type="match status" value="1"/>
</dbReference>
<comment type="caution">
    <text evidence="10">The sequence shown here is derived from an EMBL/GenBank/DDBJ whole genome shotgun (WGS) entry which is preliminary data.</text>
</comment>
<dbReference type="PROSITE" id="PS01303">
    <property type="entry name" value="BCCT"/>
    <property type="match status" value="1"/>
</dbReference>
<keyword evidence="4 9" id="KW-1003">Cell membrane</keyword>
<dbReference type="InterPro" id="IPR018093">
    <property type="entry name" value="BCCT_CS"/>
</dbReference>
<evidence type="ECO:0000256" key="3">
    <source>
        <dbReference type="ARBA" id="ARBA00022449"/>
    </source>
</evidence>
<feature type="transmembrane region" description="Helical" evidence="9">
    <location>
        <begin position="145"/>
        <end position="163"/>
    </location>
</feature>
<evidence type="ECO:0000313" key="11">
    <source>
        <dbReference type="Proteomes" id="UP000746649"/>
    </source>
</evidence>
<keyword evidence="7 9" id="KW-1133">Transmembrane helix</keyword>
<accession>A0ABS0ZRF7</accession>
<feature type="transmembrane region" description="Helical" evidence="9">
    <location>
        <begin position="472"/>
        <end position="495"/>
    </location>
</feature>
<dbReference type="NCBIfam" id="TIGR00842">
    <property type="entry name" value="bcct"/>
    <property type="match status" value="1"/>
</dbReference>
<dbReference type="PANTHER" id="PTHR30047:SF11">
    <property type="entry name" value="L-CARNITINE_GAMMA-BUTYROBETAINE ANTIPORTER"/>
    <property type="match status" value="1"/>
</dbReference>
<evidence type="ECO:0000256" key="5">
    <source>
        <dbReference type="ARBA" id="ARBA00022519"/>
    </source>
</evidence>
<feature type="transmembrane region" description="Helical" evidence="9">
    <location>
        <begin position="446"/>
        <end position="466"/>
    </location>
</feature>
<name>A0ABS0ZRF7_9ENTR</name>
<dbReference type="InterPro" id="IPR000060">
    <property type="entry name" value="BCCT_transptr"/>
</dbReference>
<feature type="transmembrane region" description="Helical" evidence="9">
    <location>
        <begin position="91"/>
        <end position="116"/>
    </location>
</feature>
<keyword evidence="11" id="KW-1185">Reference proteome</keyword>
<evidence type="ECO:0000256" key="4">
    <source>
        <dbReference type="ARBA" id="ARBA00022475"/>
    </source>
</evidence>
<comment type="pathway">
    <text evidence="9">Amine and polyamine metabolism; carnitine metabolism.</text>
</comment>
<comment type="similarity">
    <text evidence="9">Belongs to the BCCT transporter (TC 2.A.15) family. CaiT subfamily.</text>
</comment>
<feature type="transmembrane region" description="Helical" evidence="9">
    <location>
        <begin position="195"/>
        <end position="213"/>
    </location>
</feature>
<keyword evidence="3 9" id="KW-0050">Antiport</keyword>
<keyword evidence="5" id="KW-0997">Cell inner membrane</keyword>
<comment type="subcellular location">
    <subcellularLocation>
        <location evidence="1 9">Cell membrane</location>
        <topology evidence="1 9">Multi-pass membrane protein</topology>
    </subcellularLocation>
</comment>
<reference evidence="10 11" key="1">
    <citation type="submission" date="2020-11" db="EMBL/GenBank/DDBJ databases">
        <title>Enhanced detection system for hospital associated transmission using whole genome sequencing surveillance.</title>
        <authorList>
            <person name="Harrison L.H."/>
            <person name="Van Tyne D."/>
            <person name="Marsh J.W."/>
            <person name="Griffith M.P."/>
            <person name="Snyder D.J."/>
            <person name="Cooper V.S."/>
            <person name="Mustapha M."/>
        </authorList>
    </citation>
    <scope>NUCLEOTIDE SEQUENCE [LARGE SCALE GENOMIC DNA]</scope>
    <source>
        <strain evidence="10 11">CB00117</strain>
    </source>
</reference>
<dbReference type="NCBIfam" id="NF002887">
    <property type="entry name" value="PRK03356.1"/>
    <property type="match status" value="1"/>
</dbReference>
<dbReference type="HAMAP" id="MF_01049">
    <property type="entry name" value="CaiT"/>
    <property type="match status" value="1"/>
</dbReference>
<evidence type="ECO:0000256" key="1">
    <source>
        <dbReference type="ARBA" id="ARBA00004651"/>
    </source>
</evidence>
<keyword evidence="8 9" id="KW-0472">Membrane</keyword>
<evidence type="ECO:0000256" key="2">
    <source>
        <dbReference type="ARBA" id="ARBA00022448"/>
    </source>
</evidence>
<feature type="transmembrane region" description="Helical" evidence="9">
    <location>
        <begin position="347"/>
        <end position="366"/>
    </location>
</feature>
<sequence length="514" mass="57539">MKNEKRKSGIEPKVFFPPLIIVGILCWLTVRDLDAANIVINAVFSYVTNIWGWAFEWYMVVMLIGWFWLVFGPYAKKKLGDEKPEFSTASWIFMMFASCTSAAVLFWGSIEIYYYISTPPFGFAAHSTSAKELGLAYSLFHWGPLPWATYSFLSVAFAYFFFVRKMDVIRPSSTLAPLVGEKHAKGLLGTIIDNFYLVALIFAMGTSLGLATPLVTECMQYLFGIPHTLELDAIIITCWIILNAICVACGLQKGVRIASDVRSYLSFMMLGWVFIVSGASFIMNYFTDSVGTLLMYLPRMLFYTDPIAKGGFPQGWTVFYWAWWVIYAIQMSIFLARISRGRTVRELCFGMVLGLTASTWILWTVLGSNTLLLMDKNIINIPQLIEQHGVARAIIETWAALPFSTATMWGFFILCFIATVTLINACSYTLAMSTCREVRDGDEPPLLVRIGWSVLVGVIGIVLLALGGLKPIQTAIIAGGCPLFFVNIMVTLSFIKDAKAHWKDNSITPNRSRG</sequence>
<evidence type="ECO:0000256" key="8">
    <source>
        <dbReference type="ARBA" id="ARBA00023136"/>
    </source>
</evidence>
<dbReference type="PANTHER" id="PTHR30047">
    <property type="entry name" value="HIGH-AFFINITY CHOLINE TRANSPORT PROTEIN-RELATED"/>
    <property type="match status" value="1"/>
</dbReference>
<evidence type="ECO:0000256" key="7">
    <source>
        <dbReference type="ARBA" id="ARBA00022989"/>
    </source>
</evidence>
<comment type="catalytic activity">
    <reaction evidence="9">
        <text>4-(trimethylamino)butanoate(in) + (R)-carnitine(out) = 4-(trimethylamino)butanoate(out) + (R)-carnitine(in)</text>
        <dbReference type="Rhea" id="RHEA:29427"/>
        <dbReference type="ChEBI" id="CHEBI:16244"/>
        <dbReference type="ChEBI" id="CHEBI:16347"/>
    </reaction>
</comment>
<dbReference type="RefSeq" id="WP_200034966.1">
    <property type="nucleotide sequence ID" value="NZ_JADWND010000004.1"/>
</dbReference>
<proteinExistence type="inferred from homology"/>
<protein>
    <recommendedName>
        <fullName evidence="9">L-carnitine/gamma-butyrobetaine antiporter</fullName>
    </recommendedName>
</protein>
<dbReference type="Proteomes" id="UP000746649">
    <property type="component" value="Unassembled WGS sequence"/>
</dbReference>